<keyword evidence="7 10" id="KW-0315">Glutamine amidotransferase</keyword>
<keyword evidence="6 10" id="KW-0061">Asparagine biosynthesis</keyword>
<dbReference type="eggNOG" id="KOG0571">
    <property type="taxonomic scope" value="Eukaryota"/>
</dbReference>
<dbReference type="InterPro" id="IPR014729">
    <property type="entry name" value="Rossmann-like_a/b/a_fold"/>
</dbReference>
<feature type="domain" description="Glutamine amidotransferase type-2" evidence="13">
    <location>
        <begin position="2"/>
        <end position="185"/>
    </location>
</feature>
<dbReference type="STRING" id="3659.A0A0A0KF94"/>
<dbReference type="KEGG" id="csv:101214250"/>
<dbReference type="Gene3D" id="3.60.20.10">
    <property type="entry name" value="Glutamine Phosphoribosylpyrophosphate, subunit 1, domain 1"/>
    <property type="match status" value="1"/>
</dbReference>
<feature type="binding site" evidence="11">
    <location>
        <position position="231"/>
    </location>
    <ligand>
        <name>ATP</name>
        <dbReference type="ChEBI" id="CHEBI:30616"/>
    </ligand>
</feature>
<dbReference type="GO" id="GO:0006950">
    <property type="term" value="P:response to stress"/>
    <property type="evidence" value="ECO:0007669"/>
    <property type="project" value="UniProtKB-ARBA"/>
</dbReference>
<dbReference type="Pfam" id="PF13537">
    <property type="entry name" value="GATase_7"/>
    <property type="match status" value="1"/>
</dbReference>
<evidence type="ECO:0000313" key="15">
    <source>
        <dbReference type="Proteomes" id="UP000029981"/>
    </source>
</evidence>
<dbReference type="InterPro" id="IPR033738">
    <property type="entry name" value="AsnB_N"/>
</dbReference>
<dbReference type="PANTHER" id="PTHR11772">
    <property type="entry name" value="ASPARAGINE SYNTHETASE"/>
    <property type="match status" value="1"/>
</dbReference>
<feature type="binding site" evidence="11">
    <location>
        <position position="267"/>
    </location>
    <ligand>
        <name>ATP</name>
        <dbReference type="ChEBI" id="CHEBI:30616"/>
    </ligand>
</feature>
<sequence length="587" mass="66286">MCGILAVLGCSDDSQAKRVRVLELSRRLKHRGPDWSGLYQHKDCYLAHQRLAIIDPASGDQPLYNEDQSVVVTVNGEIYNHEELRKKLRNHKIRTGSDCDVISHLYEEYGENFVDMLDGMFSFVLLDTRDNSFVVARDAIGITSLYIGWGLDGSVWISSELKGLNDDCEHFETFPPGHLYSSKEAKFKRWYNPTWFSEDIPSTPYDPLVLRRAFENAVIKRLMTDVPFGVLLSGGLDSSLVASITARHLTGTRAAKHWGTQLHSFCVGLEGSPDLKAAREVADFLGTVHHEFHFTVQDGIDAIEDVIYHIETYDVTTIRASTPMYLMARKIKSLGVKMVISGEGADEIFGGYLYFHKAPNKEEFHRESCRKIKALHMYDCLRANKATSAWGLEVRVPFLDKEFINVAMAIDPEWKMIKRDQGRIEKWVLRRAFDDEQQPYLPKHVLYRQKEQFSDGVGYSWIDGLKAHAAQHVTDKMMLNAEHIFPQNTPTSKEAYYYRTIFERFFPQNSARLTVPGGPSIACSTAKAVEWDAAWSKNLDPSGRAALGVHAAAYGDETNGVNNVAPPKIIDSIPRMEVSTPGVKILS</sequence>
<evidence type="ECO:0000256" key="12">
    <source>
        <dbReference type="PIRSR" id="PIRSR001589-3"/>
    </source>
</evidence>
<dbReference type="GO" id="GO:0004066">
    <property type="term" value="F:asparagine synthase (glutamine-hydrolyzing) activity"/>
    <property type="evidence" value="ECO:0000318"/>
    <property type="project" value="GO_Central"/>
</dbReference>
<feature type="binding site" evidence="11">
    <location>
        <position position="98"/>
    </location>
    <ligand>
        <name>L-glutamine</name>
        <dbReference type="ChEBI" id="CHEBI:58359"/>
    </ligand>
</feature>
<reference evidence="14 15" key="2">
    <citation type="journal article" date="2009" name="PLoS ONE">
        <title>An integrated genetic and cytogenetic map of the cucumber genome.</title>
        <authorList>
            <person name="Ren Y."/>
            <person name="Zhang Z."/>
            <person name="Liu J."/>
            <person name="Staub J.E."/>
            <person name="Han Y."/>
            <person name="Cheng Z."/>
            <person name="Li X."/>
            <person name="Lu J."/>
            <person name="Miao H."/>
            <person name="Kang H."/>
            <person name="Xie B."/>
            <person name="Gu X."/>
            <person name="Wang X."/>
            <person name="Du Y."/>
            <person name="Jin W."/>
            <person name="Huang S."/>
        </authorList>
    </citation>
    <scope>NUCLEOTIDE SEQUENCE [LARGE SCALE GENOMIC DNA]</scope>
    <source>
        <strain evidence="15">cv. 9930</strain>
    </source>
</reference>
<evidence type="ECO:0000256" key="3">
    <source>
        <dbReference type="ARBA" id="ARBA00022605"/>
    </source>
</evidence>
<dbReference type="GO" id="GO:0006529">
    <property type="term" value="P:asparagine biosynthetic process"/>
    <property type="evidence" value="ECO:0000318"/>
    <property type="project" value="GO_Central"/>
</dbReference>
<dbReference type="FunFam" id="3.60.20.10:FF:000024">
    <property type="entry name" value="Asparagine synthetase [glutamine-hydrolyzing]"/>
    <property type="match status" value="1"/>
</dbReference>
<dbReference type="InterPro" id="IPR001962">
    <property type="entry name" value="Asn_synthase"/>
</dbReference>
<dbReference type="NCBIfam" id="NF006949">
    <property type="entry name" value="PRK09431.1"/>
    <property type="match status" value="1"/>
</dbReference>
<dbReference type="InterPro" id="IPR050795">
    <property type="entry name" value="Asn_Synthetase"/>
</dbReference>
<comment type="pathway">
    <text evidence="1">Amino-acid biosynthesis; L-asparagine biosynthesis; L-asparagine from L-aspartate (L-Gln route): step 1/1.</text>
</comment>
<keyword evidence="2" id="KW-0436">Ligase</keyword>
<evidence type="ECO:0000259" key="13">
    <source>
        <dbReference type="PROSITE" id="PS51278"/>
    </source>
</evidence>
<reference evidence="14 15" key="3">
    <citation type="journal article" date="2010" name="BMC Genomics">
        <title>Transcriptome sequencing and comparative analysis of cucumber flowers with different sex types.</title>
        <authorList>
            <person name="Guo S."/>
            <person name="Zheng Y."/>
            <person name="Joung J.G."/>
            <person name="Liu S."/>
            <person name="Zhang Z."/>
            <person name="Crasta O.R."/>
            <person name="Sobral B.W."/>
            <person name="Xu Y."/>
            <person name="Huang S."/>
            <person name="Fei Z."/>
        </authorList>
    </citation>
    <scope>NUCLEOTIDE SEQUENCE [LARGE SCALE GENOMIC DNA]</scope>
    <source>
        <strain evidence="15">cv. 9930</strain>
    </source>
</reference>
<evidence type="ECO:0000256" key="6">
    <source>
        <dbReference type="ARBA" id="ARBA00022888"/>
    </source>
</evidence>
<dbReference type="PIRSF" id="PIRSF001589">
    <property type="entry name" value="Asn_synthetase_glu-h"/>
    <property type="match status" value="1"/>
</dbReference>
<comment type="catalytic activity">
    <reaction evidence="8 9">
        <text>L-aspartate + L-glutamine + ATP + H2O = L-asparagine + L-glutamate + AMP + diphosphate + H(+)</text>
        <dbReference type="Rhea" id="RHEA:12228"/>
        <dbReference type="ChEBI" id="CHEBI:15377"/>
        <dbReference type="ChEBI" id="CHEBI:15378"/>
        <dbReference type="ChEBI" id="CHEBI:29985"/>
        <dbReference type="ChEBI" id="CHEBI:29991"/>
        <dbReference type="ChEBI" id="CHEBI:30616"/>
        <dbReference type="ChEBI" id="CHEBI:33019"/>
        <dbReference type="ChEBI" id="CHEBI:58048"/>
        <dbReference type="ChEBI" id="CHEBI:58359"/>
        <dbReference type="ChEBI" id="CHEBI:456215"/>
        <dbReference type="EC" id="6.3.5.4"/>
    </reaction>
</comment>
<evidence type="ECO:0000256" key="11">
    <source>
        <dbReference type="PIRSR" id="PIRSR001589-2"/>
    </source>
</evidence>
<evidence type="ECO:0000256" key="10">
    <source>
        <dbReference type="PIRSR" id="PIRSR001589-1"/>
    </source>
</evidence>
<dbReference type="InterPro" id="IPR029055">
    <property type="entry name" value="Ntn_hydrolases_N"/>
</dbReference>
<dbReference type="SUPFAM" id="SSF52402">
    <property type="entry name" value="Adenine nucleotide alpha hydrolases-like"/>
    <property type="match status" value="1"/>
</dbReference>
<accession>A0A0A0KF94</accession>
<dbReference type="PANTHER" id="PTHR11772:SF48">
    <property type="entry name" value="ASPARAGINE SYNTHETASE [GLUTAMINE-HYDROLYZING] 1"/>
    <property type="match status" value="1"/>
</dbReference>
<dbReference type="NCBIfam" id="TIGR01536">
    <property type="entry name" value="asn_synth_AEB"/>
    <property type="match status" value="1"/>
</dbReference>
<feature type="active site" description="For GATase activity" evidence="10">
    <location>
        <position position="2"/>
    </location>
</feature>
<proteinExistence type="predicted"/>
<reference evidence="14 15" key="4">
    <citation type="journal article" date="2011" name="BMC Genomics">
        <title>RNA-Seq improves annotation of protein-coding genes in the cucumber genome.</title>
        <authorList>
            <person name="Li Z."/>
            <person name="Zhang Z."/>
            <person name="Yan P."/>
            <person name="Huang S."/>
            <person name="Fei Z."/>
            <person name="Lin K."/>
        </authorList>
    </citation>
    <scope>NUCLEOTIDE SEQUENCE [LARGE SCALE GENOMIC DNA]</scope>
    <source>
        <strain evidence="15">cv. 9930</strain>
    </source>
</reference>
<dbReference type="EMBL" id="CM002927">
    <property type="protein sequence ID" value="KGN47067.1"/>
    <property type="molecule type" value="Genomic_DNA"/>
</dbReference>
<dbReference type="GO" id="GO:0005829">
    <property type="term" value="C:cytosol"/>
    <property type="evidence" value="ECO:0000318"/>
    <property type="project" value="GO_Central"/>
</dbReference>
<organism evidence="14 15">
    <name type="scientific">Cucumis sativus</name>
    <name type="common">Cucumber</name>
    <dbReference type="NCBI Taxonomy" id="3659"/>
    <lineage>
        <taxon>Eukaryota</taxon>
        <taxon>Viridiplantae</taxon>
        <taxon>Streptophyta</taxon>
        <taxon>Embryophyta</taxon>
        <taxon>Tracheophyta</taxon>
        <taxon>Spermatophyta</taxon>
        <taxon>Magnoliopsida</taxon>
        <taxon>eudicotyledons</taxon>
        <taxon>Gunneridae</taxon>
        <taxon>Pentapetalae</taxon>
        <taxon>rosids</taxon>
        <taxon>fabids</taxon>
        <taxon>Cucurbitales</taxon>
        <taxon>Cucurbitaceae</taxon>
        <taxon>Benincaseae</taxon>
        <taxon>Cucumis</taxon>
    </lineage>
</organism>
<evidence type="ECO:0000256" key="9">
    <source>
        <dbReference type="PIRNR" id="PIRNR001589"/>
    </source>
</evidence>
<evidence type="ECO:0000256" key="4">
    <source>
        <dbReference type="ARBA" id="ARBA00022741"/>
    </source>
</evidence>
<feature type="binding site" evidence="11">
    <location>
        <begin position="341"/>
        <end position="342"/>
    </location>
    <ligand>
        <name>ATP</name>
        <dbReference type="ChEBI" id="CHEBI:30616"/>
    </ligand>
</feature>
<evidence type="ECO:0000256" key="5">
    <source>
        <dbReference type="ARBA" id="ARBA00022840"/>
    </source>
</evidence>
<evidence type="ECO:0000256" key="1">
    <source>
        <dbReference type="ARBA" id="ARBA00005187"/>
    </source>
</evidence>
<keyword evidence="15" id="KW-1185">Reference proteome</keyword>
<keyword evidence="4 9" id="KW-0547">Nucleotide-binding</keyword>
<dbReference type="CDD" id="cd00712">
    <property type="entry name" value="AsnB"/>
    <property type="match status" value="1"/>
</dbReference>
<evidence type="ECO:0000313" key="14">
    <source>
        <dbReference type="EMBL" id="KGN47067.1"/>
    </source>
</evidence>
<dbReference type="Gene3D" id="3.40.50.620">
    <property type="entry name" value="HUPs"/>
    <property type="match status" value="1"/>
</dbReference>
<evidence type="ECO:0000256" key="7">
    <source>
        <dbReference type="ARBA" id="ARBA00022962"/>
    </source>
</evidence>
<dbReference type="AlphaFoldDB" id="A0A0A0KF94"/>
<dbReference type="FunFam" id="3.40.50.620:FF:000055">
    <property type="entry name" value="Asparagine synthetase [glutamine-hydrolyzing]"/>
    <property type="match status" value="1"/>
</dbReference>
<keyword evidence="5 9" id="KW-0067">ATP-binding</keyword>
<dbReference type="InterPro" id="IPR017932">
    <property type="entry name" value="GATase_2_dom"/>
</dbReference>
<evidence type="ECO:0000256" key="2">
    <source>
        <dbReference type="ARBA" id="ARBA00022598"/>
    </source>
</evidence>
<protein>
    <recommendedName>
        <fullName evidence="9">Asparagine synthetase [glutamine-hydrolyzing]</fullName>
        <ecNumber evidence="9">6.3.5.4</ecNumber>
    </recommendedName>
</protein>
<reference evidence="14 15" key="1">
    <citation type="journal article" date="2009" name="Nat. Genet.">
        <title>The genome of the cucumber, Cucumis sativus L.</title>
        <authorList>
            <person name="Huang S."/>
            <person name="Li R."/>
            <person name="Zhang Z."/>
            <person name="Li L."/>
            <person name="Gu X."/>
            <person name="Fan W."/>
            <person name="Lucas W.J."/>
            <person name="Wang X."/>
            <person name="Xie B."/>
            <person name="Ni P."/>
            <person name="Ren Y."/>
            <person name="Zhu H."/>
            <person name="Li J."/>
            <person name="Lin K."/>
            <person name="Jin W."/>
            <person name="Fei Z."/>
            <person name="Li G."/>
            <person name="Staub J."/>
            <person name="Kilian A."/>
            <person name="van der Vossen E.A."/>
            <person name="Wu Y."/>
            <person name="Guo J."/>
            <person name="He J."/>
            <person name="Jia Z."/>
            <person name="Ren Y."/>
            <person name="Tian G."/>
            <person name="Lu Y."/>
            <person name="Ruan J."/>
            <person name="Qian W."/>
            <person name="Wang M."/>
            <person name="Huang Q."/>
            <person name="Li B."/>
            <person name="Xuan Z."/>
            <person name="Cao J."/>
            <person name="Asan"/>
            <person name="Wu Z."/>
            <person name="Zhang J."/>
            <person name="Cai Q."/>
            <person name="Bai Y."/>
            <person name="Zhao B."/>
            <person name="Han Y."/>
            <person name="Li Y."/>
            <person name="Li X."/>
            <person name="Wang S."/>
            <person name="Shi Q."/>
            <person name="Liu S."/>
            <person name="Cho W.K."/>
            <person name="Kim J.Y."/>
            <person name="Xu Y."/>
            <person name="Heller-Uszynska K."/>
            <person name="Miao H."/>
            <person name="Cheng Z."/>
            <person name="Zhang S."/>
            <person name="Wu J."/>
            <person name="Yang Y."/>
            <person name="Kang H."/>
            <person name="Li M."/>
            <person name="Liang H."/>
            <person name="Ren X."/>
            <person name="Shi Z."/>
            <person name="Wen M."/>
            <person name="Jian M."/>
            <person name="Yang H."/>
            <person name="Zhang G."/>
            <person name="Yang Z."/>
            <person name="Chen R."/>
            <person name="Liu S."/>
            <person name="Li J."/>
            <person name="Ma L."/>
            <person name="Liu H."/>
            <person name="Zhou Y."/>
            <person name="Zhao J."/>
            <person name="Fang X."/>
            <person name="Li G."/>
            <person name="Fang L."/>
            <person name="Li Y."/>
            <person name="Liu D."/>
            <person name="Zheng H."/>
            <person name="Zhang Y."/>
            <person name="Qin N."/>
            <person name="Li Z."/>
            <person name="Yang G."/>
            <person name="Yang S."/>
            <person name="Bolund L."/>
            <person name="Kristiansen K."/>
            <person name="Zheng H."/>
            <person name="Li S."/>
            <person name="Zhang X."/>
            <person name="Yang H."/>
            <person name="Wang J."/>
            <person name="Sun R."/>
            <person name="Zhang B."/>
            <person name="Jiang S."/>
            <person name="Wang J."/>
            <person name="Du Y."/>
            <person name="Li S."/>
        </authorList>
    </citation>
    <scope>NUCLEOTIDE SEQUENCE [LARGE SCALE GENOMIC DNA]</scope>
    <source>
        <strain evidence="15">cv. 9930</strain>
    </source>
</reference>
<dbReference type="CDD" id="cd01991">
    <property type="entry name" value="Asn_synthase_B_C"/>
    <property type="match status" value="1"/>
</dbReference>
<feature type="site" description="Important for beta-aspartyl-AMP intermediate formation" evidence="12">
    <location>
        <position position="343"/>
    </location>
</feature>
<dbReference type="EC" id="6.3.5.4" evidence="9"/>
<keyword evidence="3 10" id="KW-0028">Amino-acid biosynthesis</keyword>
<dbReference type="OMA" id="HYLNFHA"/>
<dbReference type="SUPFAM" id="SSF56235">
    <property type="entry name" value="N-terminal nucleophile aminohydrolases (Ntn hydrolases)"/>
    <property type="match status" value="1"/>
</dbReference>
<dbReference type="Gramene" id="KGN47067">
    <property type="protein sequence ID" value="KGN47067"/>
    <property type="gene ID" value="Csa_6G183190"/>
</dbReference>
<dbReference type="PROSITE" id="PS51278">
    <property type="entry name" value="GATASE_TYPE_2"/>
    <property type="match status" value="1"/>
</dbReference>
<dbReference type="InterPro" id="IPR006426">
    <property type="entry name" value="Asn_synth_AEB"/>
</dbReference>
<name>A0A0A0KF94_CUCSA</name>
<dbReference type="OrthoDB" id="409189at2759"/>
<gene>
    <name evidence="14" type="ORF">Csa_6G183190</name>
</gene>
<dbReference type="GO" id="GO:0005524">
    <property type="term" value="F:ATP binding"/>
    <property type="evidence" value="ECO:0007669"/>
    <property type="project" value="UniProtKB-KW"/>
</dbReference>
<dbReference type="Pfam" id="PF00733">
    <property type="entry name" value="Asn_synthase"/>
    <property type="match status" value="1"/>
</dbReference>
<evidence type="ECO:0000256" key="8">
    <source>
        <dbReference type="ARBA" id="ARBA00048741"/>
    </source>
</evidence>
<dbReference type="Proteomes" id="UP000029981">
    <property type="component" value="Chromosome 6"/>
</dbReference>